<dbReference type="Gene3D" id="1.10.472.10">
    <property type="entry name" value="Cyclin-like"/>
    <property type="match status" value="2"/>
</dbReference>
<protein>
    <submittedName>
        <fullName evidence="5">Cyclin H</fullName>
    </submittedName>
</protein>
<keyword evidence="1 2" id="KW-0195">Cyclin</keyword>
<feature type="compositionally biased region" description="Polar residues" evidence="3">
    <location>
        <begin position="266"/>
        <end position="276"/>
    </location>
</feature>
<reference evidence="5" key="1">
    <citation type="journal article" date="2022" name="bioRxiv">
        <title>Genomics of Preaxostyla Flagellates Illuminates Evolutionary Transitions and the Path Towards Mitochondrial Loss.</title>
        <authorList>
            <person name="Novak L.V.F."/>
            <person name="Treitli S.C."/>
            <person name="Pyrih J."/>
            <person name="Halakuc P."/>
            <person name="Pipaliya S.V."/>
            <person name="Vacek V."/>
            <person name="Brzon O."/>
            <person name="Soukal P."/>
            <person name="Eme L."/>
            <person name="Dacks J.B."/>
            <person name="Karnkowska A."/>
            <person name="Elias M."/>
            <person name="Hampl V."/>
        </authorList>
    </citation>
    <scope>NUCLEOTIDE SEQUENCE</scope>
    <source>
        <strain evidence="5">RCP-MX</strain>
    </source>
</reference>
<dbReference type="Proteomes" id="UP001141327">
    <property type="component" value="Unassembled WGS sequence"/>
</dbReference>
<evidence type="ECO:0000256" key="1">
    <source>
        <dbReference type="ARBA" id="ARBA00023127"/>
    </source>
</evidence>
<accession>A0ABQ8UGF0</accession>
<feature type="compositionally biased region" description="Basic and acidic residues" evidence="3">
    <location>
        <begin position="278"/>
        <end position="303"/>
    </location>
</feature>
<proteinExistence type="inferred from homology"/>
<evidence type="ECO:0000313" key="6">
    <source>
        <dbReference type="Proteomes" id="UP001141327"/>
    </source>
</evidence>
<dbReference type="EMBL" id="JAPMOS010000038">
    <property type="protein sequence ID" value="KAJ4457853.1"/>
    <property type="molecule type" value="Genomic_DNA"/>
</dbReference>
<feature type="domain" description="Cyclin-like" evidence="4">
    <location>
        <begin position="44"/>
        <end position="131"/>
    </location>
</feature>
<dbReference type="CDD" id="cd20524">
    <property type="entry name" value="CYCLIN_CCNH_rpt1"/>
    <property type="match status" value="1"/>
</dbReference>
<comment type="similarity">
    <text evidence="2">Belongs to the cyclin family.</text>
</comment>
<organism evidence="5 6">
    <name type="scientific">Paratrimastix pyriformis</name>
    <dbReference type="NCBI Taxonomy" id="342808"/>
    <lineage>
        <taxon>Eukaryota</taxon>
        <taxon>Metamonada</taxon>
        <taxon>Preaxostyla</taxon>
        <taxon>Paratrimastigidae</taxon>
        <taxon>Paratrimastix</taxon>
    </lineage>
</organism>
<dbReference type="SMART" id="SM00385">
    <property type="entry name" value="CYCLIN"/>
    <property type="match status" value="1"/>
</dbReference>
<dbReference type="InterPro" id="IPR031658">
    <property type="entry name" value="Cyclin_C_2"/>
</dbReference>
<gene>
    <name evidence="5" type="ORF">PAPYR_6530</name>
</gene>
<dbReference type="SUPFAM" id="SSF47954">
    <property type="entry name" value="Cyclin-like"/>
    <property type="match status" value="2"/>
</dbReference>
<keyword evidence="6" id="KW-1185">Reference proteome</keyword>
<dbReference type="InterPro" id="IPR006671">
    <property type="entry name" value="Cyclin_N"/>
</dbReference>
<dbReference type="PANTHER" id="PTHR10026">
    <property type="entry name" value="CYCLIN"/>
    <property type="match status" value="1"/>
</dbReference>
<evidence type="ECO:0000313" key="5">
    <source>
        <dbReference type="EMBL" id="KAJ4457853.1"/>
    </source>
</evidence>
<comment type="caution">
    <text evidence="5">The sequence shown here is derived from an EMBL/GenBank/DDBJ whole genome shotgun (WGS) entry which is preliminary data.</text>
</comment>
<dbReference type="Pfam" id="PF16899">
    <property type="entry name" value="Cyclin_C_2"/>
    <property type="match status" value="1"/>
</dbReference>
<evidence type="ECO:0000256" key="3">
    <source>
        <dbReference type="SAM" id="MobiDB-lite"/>
    </source>
</evidence>
<dbReference type="CDD" id="cd20525">
    <property type="entry name" value="CYCLIN_CCNH_rpt2"/>
    <property type="match status" value="1"/>
</dbReference>
<sequence length="381" mass="43078">MATFQTSTHKNWIFSQEKLSSLRREHLGKLQENEDRLLKRHFEVSLLNYGESRGFPEKVQATAVIYFKRFFLYHSLLEYDPATLMNTCLFLASKAEEYHISIGEMTRRVGGGPDCGPKGERILETEVTLLEGLRFNLLVYHPYRPALGFVSQLKLDYPTLDEAAILERARINTRALLCTDVILLRTPAQVALGVLWVEAAGFRIDMESYIRKRFGQSADALLAIVKNIAKLCEGAKANMNEFVLHHHTPPNSPLRALLARYATLRNPTTDPTTQAYQDARRAREEEHETKRRIKEAIRAREQAESEDELLRGPLRPQPQPPQQEDETTATTAMPVENPDDEQPGDAEVEFGDVEFDGFEEAGTADDFLGPSATAQPPPTIQ</sequence>
<evidence type="ECO:0000256" key="2">
    <source>
        <dbReference type="RuleBase" id="RU000383"/>
    </source>
</evidence>
<name>A0ABQ8UGF0_9EUKA</name>
<dbReference type="InterPro" id="IPR036915">
    <property type="entry name" value="Cyclin-like_sf"/>
</dbReference>
<dbReference type="InterPro" id="IPR013763">
    <property type="entry name" value="Cyclin-like_dom"/>
</dbReference>
<feature type="compositionally biased region" description="Acidic residues" evidence="3">
    <location>
        <begin position="337"/>
        <end position="363"/>
    </location>
</feature>
<evidence type="ECO:0000259" key="4">
    <source>
        <dbReference type="SMART" id="SM00385"/>
    </source>
</evidence>
<feature type="region of interest" description="Disordered" evidence="3">
    <location>
        <begin position="265"/>
        <end position="381"/>
    </location>
</feature>
<dbReference type="Pfam" id="PF00134">
    <property type="entry name" value="Cyclin_N"/>
    <property type="match status" value="1"/>
</dbReference>
<dbReference type="InterPro" id="IPR043198">
    <property type="entry name" value="Cyclin/Ssn8"/>
</dbReference>